<dbReference type="InterPro" id="IPR053951">
    <property type="entry name" value="K_trans_N"/>
</dbReference>
<dbReference type="HOGENOM" id="CLU_008142_3_2_1"/>
<keyword evidence="2" id="KW-1133">Transmembrane helix</keyword>
<evidence type="ECO:0000256" key="1">
    <source>
        <dbReference type="ARBA" id="ARBA00008440"/>
    </source>
</evidence>
<protein>
    <recommendedName>
        <fullName evidence="3">K+ potassium transporter integral membrane domain-containing protein</fullName>
    </recommendedName>
</protein>
<dbReference type="Pfam" id="PF02705">
    <property type="entry name" value="K_trans"/>
    <property type="match status" value="1"/>
</dbReference>
<comment type="similarity">
    <text evidence="1">Belongs to the HAK/KUP transporter (TC 2.A.72.3) family.</text>
</comment>
<feature type="transmembrane region" description="Helical" evidence="2">
    <location>
        <begin position="35"/>
        <end position="59"/>
    </location>
</feature>
<feature type="domain" description="K+ potassium transporter integral membrane" evidence="3">
    <location>
        <begin position="38"/>
        <end position="189"/>
    </location>
</feature>
<dbReference type="PANTHER" id="PTHR30540:SF106">
    <property type="entry name" value="POTASSIUM TRANSPORTER 26"/>
    <property type="match status" value="1"/>
</dbReference>
<sequence>MDLEAIGEGKDRELTFSSYYKPHPRKAKELQSLQTLLLAYQSLGVMSIDIGTSPLYVFSFVSLSNPREKDILGVLSLIFWTVMMIGLLKYVFIVLHADDHGGGTFALYSLMNQHINFKNRISGGQTMRLDSADSNLKDYNGGSLSKAKKLLEKSLVARPFLTFIVLLSTYMVIDDGALTPTFSVFTVVQRHTFKVSKD</sequence>
<evidence type="ECO:0000256" key="2">
    <source>
        <dbReference type="SAM" id="Phobius"/>
    </source>
</evidence>
<evidence type="ECO:0000259" key="3">
    <source>
        <dbReference type="Pfam" id="PF02705"/>
    </source>
</evidence>
<keyword evidence="5" id="KW-1185">Reference proteome</keyword>
<dbReference type="GO" id="GO:0016020">
    <property type="term" value="C:membrane"/>
    <property type="evidence" value="ECO:0007669"/>
    <property type="project" value="InterPro"/>
</dbReference>
<dbReference type="Proteomes" id="UP000017836">
    <property type="component" value="Unassembled WGS sequence"/>
</dbReference>
<accession>W1PXV0</accession>
<dbReference type="eggNOG" id="ENOG502QPSA">
    <property type="taxonomic scope" value="Eukaryota"/>
</dbReference>
<feature type="transmembrane region" description="Helical" evidence="2">
    <location>
        <begin position="71"/>
        <end position="92"/>
    </location>
</feature>
<keyword evidence="2" id="KW-0812">Transmembrane</keyword>
<dbReference type="PANTHER" id="PTHR30540">
    <property type="entry name" value="OSMOTIC STRESS POTASSIUM TRANSPORTER"/>
    <property type="match status" value="1"/>
</dbReference>
<evidence type="ECO:0000313" key="4">
    <source>
        <dbReference type="EMBL" id="ERN12280.1"/>
    </source>
</evidence>
<dbReference type="Gramene" id="ERN12280">
    <property type="protein sequence ID" value="ERN12280"/>
    <property type="gene ID" value="AMTR_s00034p00241160"/>
</dbReference>
<name>W1PXV0_AMBTC</name>
<evidence type="ECO:0000313" key="5">
    <source>
        <dbReference type="Proteomes" id="UP000017836"/>
    </source>
</evidence>
<gene>
    <name evidence="4" type="ORF">AMTR_s00034p00241160</name>
</gene>
<dbReference type="InterPro" id="IPR003855">
    <property type="entry name" value="K+_transporter"/>
</dbReference>
<dbReference type="OMA" id="EETTHNT"/>
<dbReference type="STRING" id="13333.W1PXV0"/>
<dbReference type="AlphaFoldDB" id="W1PXV0"/>
<keyword evidence="2" id="KW-0472">Membrane</keyword>
<dbReference type="GO" id="GO:0015079">
    <property type="term" value="F:potassium ion transmembrane transporter activity"/>
    <property type="evidence" value="ECO:0007669"/>
    <property type="project" value="InterPro"/>
</dbReference>
<reference evidence="5" key="1">
    <citation type="journal article" date="2013" name="Science">
        <title>The Amborella genome and the evolution of flowering plants.</title>
        <authorList>
            <consortium name="Amborella Genome Project"/>
        </authorList>
    </citation>
    <scope>NUCLEOTIDE SEQUENCE [LARGE SCALE GENOMIC DNA]</scope>
</reference>
<dbReference type="EMBL" id="KI392616">
    <property type="protein sequence ID" value="ERN12280.1"/>
    <property type="molecule type" value="Genomic_DNA"/>
</dbReference>
<feature type="transmembrane region" description="Helical" evidence="2">
    <location>
        <begin position="155"/>
        <end position="173"/>
    </location>
</feature>
<organism evidence="4 5">
    <name type="scientific">Amborella trichopoda</name>
    <dbReference type="NCBI Taxonomy" id="13333"/>
    <lineage>
        <taxon>Eukaryota</taxon>
        <taxon>Viridiplantae</taxon>
        <taxon>Streptophyta</taxon>
        <taxon>Embryophyta</taxon>
        <taxon>Tracheophyta</taxon>
        <taxon>Spermatophyta</taxon>
        <taxon>Magnoliopsida</taxon>
        <taxon>Amborellales</taxon>
        <taxon>Amborellaceae</taxon>
        <taxon>Amborella</taxon>
    </lineage>
</organism>
<proteinExistence type="inferred from homology"/>